<dbReference type="GO" id="GO:0016787">
    <property type="term" value="F:hydrolase activity"/>
    <property type="evidence" value="ECO:0007669"/>
    <property type="project" value="UniProtKB-KW"/>
</dbReference>
<evidence type="ECO:0000259" key="5">
    <source>
        <dbReference type="Pfam" id="PF18120"/>
    </source>
</evidence>
<proteinExistence type="predicted"/>
<dbReference type="Proteomes" id="UP000449678">
    <property type="component" value="Unassembled WGS sequence"/>
</dbReference>
<dbReference type="RefSeq" id="WP_160988708.1">
    <property type="nucleotide sequence ID" value="NZ_WWCO01000002.1"/>
</dbReference>
<dbReference type="SUPFAM" id="SSF51445">
    <property type="entry name" value="(Trans)glycosidases"/>
    <property type="match status" value="1"/>
</dbReference>
<keyword evidence="3" id="KW-0732">Signal</keyword>
<comment type="caution">
    <text evidence="6">The sequence shown here is derived from an EMBL/GenBank/DDBJ whole genome shotgun (WGS) entry which is preliminary data.</text>
</comment>
<keyword evidence="7" id="KW-1185">Reference proteome</keyword>
<dbReference type="Pfam" id="PF02449">
    <property type="entry name" value="Glyco_hydro_42"/>
    <property type="match status" value="1"/>
</dbReference>
<dbReference type="Pfam" id="PF18120">
    <property type="entry name" value="DUF5597"/>
    <property type="match status" value="1"/>
</dbReference>
<dbReference type="InterPro" id="IPR013529">
    <property type="entry name" value="Glyco_hydro_42_N"/>
</dbReference>
<feature type="domain" description="Glycoside hydrolase family 42 N-terminal" evidence="4">
    <location>
        <begin position="71"/>
        <end position="224"/>
    </location>
</feature>
<keyword evidence="2" id="KW-0326">Glycosidase</keyword>
<protein>
    <submittedName>
        <fullName evidence="6">Glycoside hydrolase</fullName>
    </submittedName>
</protein>
<reference evidence="6 7" key="1">
    <citation type="submission" date="2019-12" db="EMBL/GenBank/DDBJ databases">
        <title>Novel species isolated from a subtropical stream in China.</title>
        <authorList>
            <person name="Lu H."/>
        </authorList>
    </citation>
    <scope>NUCLEOTIDE SEQUENCE [LARGE SCALE GENOMIC DNA]</scope>
    <source>
        <strain evidence="6 7">FT94W</strain>
    </source>
</reference>
<sequence length="566" mass="62108">MFKRTAALLATALSLHSLPLSAAPLPVLAPSSANSDIKQLHVDGRPFLMLAGELHNSSASSDAYMAPIWPKLKAMHLNTVVTTLSWEMVEPREGEYDFRSLDSQLVAARDNDLRLVLIWFGSFKNARSTYAPGWIRADRARFPRAVIEPVKPQRFTYAGAMPNPVLSPFSPALQEAERKAFTALLRHLKKADPDHTVIMIQVDNEIGLLGDSRDRSPLAQRQWEQPVPSQLMDYLARHRDRLRPELAALWGRQQFRRQGSWAQVFGTDWQAHEVFMAWAYGRFIDAVVRDAAQELPLPLYVNAWLGPQPGQPEAGDYPSGGPVPRVADVWKAAAPPIAFMAPDIYIDDFKGALAGFDRPGNPVFIPEARFQTGNAFWAVGRHKALGFSVFGIEDGFPGNQLSQAYDALGAMGAVITTAQANNGIRAVLLDDATPVKESLAGYDLLLRGTAATTAKMLLDAGIPIPPQAATPVAETVNSSHGPSFSDTRPFGIVVAGKQGEFFLVGHDFTSDFSRNGKPVEIDFVEEGKFVAGSWVPGRRLNGDERLSLLPLNKITTIRMQLLQTVD</sequence>
<evidence type="ECO:0000313" key="7">
    <source>
        <dbReference type="Proteomes" id="UP000449678"/>
    </source>
</evidence>
<feature type="chain" id="PRO_5046756765" evidence="3">
    <location>
        <begin position="23"/>
        <end position="566"/>
    </location>
</feature>
<evidence type="ECO:0000256" key="2">
    <source>
        <dbReference type="ARBA" id="ARBA00023295"/>
    </source>
</evidence>
<evidence type="ECO:0000313" key="6">
    <source>
        <dbReference type="EMBL" id="MYM33302.1"/>
    </source>
</evidence>
<organism evidence="6 7">
    <name type="scientific">Duganella lactea</name>
    <dbReference type="NCBI Taxonomy" id="2692173"/>
    <lineage>
        <taxon>Bacteria</taxon>
        <taxon>Pseudomonadati</taxon>
        <taxon>Pseudomonadota</taxon>
        <taxon>Betaproteobacteria</taxon>
        <taxon>Burkholderiales</taxon>
        <taxon>Oxalobacteraceae</taxon>
        <taxon>Telluria group</taxon>
        <taxon>Duganella</taxon>
    </lineage>
</organism>
<keyword evidence="1 6" id="KW-0378">Hydrolase</keyword>
<name>A0ABW9V6N4_9BURK</name>
<dbReference type="EMBL" id="WWCO01000002">
    <property type="protein sequence ID" value="MYM33302.1"/>
    <property type="molecule type" value="Genomic_DNA"/>
</dbReference>
<evidence type="ECO:0000256" key="1">
    <source>
        <dbReference type="ARBA" id="ARBA00022801"/>
    </source>
</evidence>
<dbReference type="Gene3D" id="2.60.220.20">
    <property type="entry name" value="putative beta-Galactosidase from caulobacter crescentus"/>
    <property type="match status" value="1"/>
</dbReference>
<dbReference type="Gene3D" id="3.20.20.80">
    <property type="entry name" value="Glycosidases"/>
    <property type="match status" value="1"/>
</dbReference>
<evidence type="ECO:0000259" key="4">
    <source>
        <dbReference type="Pfam" id="PF02449"/>
    </source>
</evidence>
<feature type="signal peptide" evidence="3">
    <location>
        <begin position="1"/>
        <end position="22"/>
    </location>
</feature>
<dbReference type="InterPro" id="IPR017853">
    <property type="entry name" value="GH"/>
</dbReference>
<evidence type="ECO:0000256" key="3">
    <source>
        <dbReference type="SAM" id="SignalP"/>
    </source>
</evidence>
<accession>A0ABW9V6N4</accession>
<dbReference type="InterPro" id="IPR040719">
    <property type="entry name" value="DUF5597"/>
</dbReference>
<feature type="domain" description="DUF5597" evidence="5">
    <location>
        <begin position="401"/>
        <end position="545"/>
    </location>
</feature>
<gene>
    <name evidence="6" type="ORF">GTP38_02970</name>
</gene>